<keyword evidence="3" id="KW-1185">Reference proteome</keyword>
<comment type="caution">
    <text evidence="2">The sequence shown here is derived from an EMBL/GenBank/DDBJ whole genome shotgun (WGS) entry which is preliminary data.</text>
</comment>
<gene>
    <name evidence="2" type="ORF">I6U50_00795</name>
</gene>
<sequence>MPNIAIISPSQNAYSETFIQEHKKLLTGEKYYYYGSLQNRILEDKGSLLKNRKKLIFKLKRKILNKSHSWYYLQFLLDSFRKNDIQVVLAEYGPTGQQILPVVKELNLPLIVHFHGFDASVTQIKEKNNNYKELFDYASSVIVVSRKMYKVLMDIGCPKNKLIYNVYGPNDAFFKVKPQFLKDQFIAVGRFVDKKAPYYLILSFSIVIKEYQQAKLFIAGEGALWNTCKNLITALNLENNIFLLGVISPDTYRKYLSESLSFVQHSVVADNGDSEGTPVAILEASAAGIPVIATYHAGIPDVIINGETGLLVEEHDYIAMAERMKDFLRNKEYAKKLGKKGKKIIRDNFSLDRHIKVLDGLISRAL</sequence>
<dbReference type="RefSeq" id="WP_198637510.1">
    <property type="nucleotide sequence ID" value="NZ_JAEHNY010000001.1"/>
</dbReference>
<dbReference type="PANTHER" id="PTHR12526">
    <property type="entry name" value="GLYCOSYLTRANSFERASE"/>
    <property type="match status" value="1"/>
</dbReference>
<dbReference type="EMBL" id="JAEHNY010000001">
    <property type="protein sequence ID" value="MBI6118552.1"/>
    <property type="molecule type" value="Genomic_DNA"/>
</dbReference>
<evidence type="ECO:0000313" key="3">
    <source>
        <dbReference type="Proteomes" id="UP000635665"/>
    </source>
</evidence>
<dbReference type="Pfam" id="PF00534">
    <property type="entry name" value="Glycos_transf_1"/>
    <property type="match status" value="1"/>
</dbReference>
<protein>
    <submittedName>
        <fullName evidence="2">Glycosyltransferase</fullName>
    </submittedName>
</protein>
<dbReference type="Gene3D" id="3.40.50.2000">
    <property type="entry name" value="Glycogen Phosphorylase B"/>
    <property type="match status" value="2"/>
</dbReference>
<dbReference type="Proteomes" id="UP000635665">
    <property type="component" value="Unassembled WGS sequence"/>
</dbReference>
<feature type="domain" description="Glycosyl transferase family 1" evidence="1">
    <location>
        <begin position="182"/>
        <end position="343"/>
    </location>
</feature>
<dbReference type="PANTHER" id="PTHR12526:SF630">
    <property type="entry name" value="GLYCOSYLTRANSFERASE"/>
    <property type="match status" value="1"/>
</dbReference>
<dbReference type="SUPFAM" id="SSF53756">
    <property type="entry name" value="UDP-Glycosyltransferase/glycogen phosphorylase"/>
    <property type="match status" value="1"/>
</dbReference>
<proteinExistence type="predicted"/>
<name>A0ABS0TBZ1_9FLAO</name>
<reference evidence="2 3" key="1">
    <citation type="submission" date="2020-12" db="EMBL/GenBank/DDBJ databases">
        <title>Salegentibacter orientalis sp. nov., isolated from costal sediment.</title>
        <authorList>
            <person name="Lian F.-B."/>
        </authorList>
    </citation>
    <scope>NUCLEOTIDE SEQUENCE [LARGE SCALE GENOMIC DNA]</scope>
    <source>
        <strain evidence="2 3">F60176</strain>
    </source>
</reference>
<organism evidence="2 3">
    <name type="scientific">Salegentibacter maritimus</name>
    <dbReference type="NCBI Taxonomy" id="2794347"/>
    <lineage>
        <taxon>Bacteria</taxon>
        <taxon>Pseudomonadati</taxon>
        <taxon>Bacteroidota</taxon>
        <taxon>Flavobacteriia</taxon>
        <taxon>Flavobacteriales</taxon>
        <taxon>Flavobacteriaceae</taxon>
        <taxon>Salegentibacter</taxon>
    </lineage>
</organism>
<evidence type="ECO:0000259" key="1">
    <source>
        <dbReference type="Pfam" id="PF00534"/>
    </source>
</evidence>
<evidence type="ECO:0000313" key="2">
    <source>
        <dbReference type="EMBL" id="MBI6118552.1"/>
    </source>
</evidence>
<dbReference type="InterPro" id="IPR001296">
    <property type="entry name" value="Glyco_trans_1"/>
</dbReference>
<accession>A0ABS0TBZ1</accession>